<proteinExistence type="predicted"/>
<evidence type="ECO:0000313" key="1">
    <source>
        <dbReference type="EMBL" id="GBM66519.1"/>
    </source>
</evidence>
<accession>A0A4Y2HN06</accession>
<organism evidence="1 2">
    <name type="scientific">Araneus ventricosus</name>
    <name type="common">Orbweaver spider</name>
    <name type="synonym">Epeira ventricosa</name>
    <dbReference type="NCBI Taxonomy" id="182803"/>
    <lineage>
        <taxon>Eukaryota</taxon>
        <taxon>Metazoa</taxon>
        <taxon>Ecdysozoa</taxon>
        <taxon>Arthropoda</taxon>
        <taxon>Chelicerata</taxon>
        <taxon>Arachnida</taxon>
        <taxon>Araneae</taxon>
        <taxon>Araneomorphae</taxon>
        <taxon>Entelegynae</taxon>
        <taxon>Araneoidea</taxon>
        <taxon>Araneidae</taxon>
        <taxon>Araneus</taxon>
    </lineage>
</organism>
<evidence type="ECO:0000313" key="2">
    <source>
        <dbReference type="Proteomes" id="UP000499080"/>
    </source>
</evidence>
<gene>
    <name evidence="1" type="ORF">AVEN_246923_1</name>
</gene>
<dbReference type="Proteomes" id="UP000499080">
    <property type="component" value="Unassembled WGS sequence"/>
</dbReference>
<dbReference type="EMBL" id="BGPR01002031">
    <property type="protein sequence ID" value="GBM66519.1"/>
    <property type="molecule type" value="Genomic_DNA"/>
</dbReference>
<comment type="caution">
    <text evidence="1">The sequence shown here is derived from an EMBL/GenBank/DDBJ whole genome shotgun (WGS) entry which is preliminary data.</text>
</comment>
<sequence length="104" mass="12031">MSFCDFAFFKAALSKRLPTKFCGFWKAVQEEWDKIPLLIPQKSLLSWKLRCRKIVKNVEYQVEHLKHKNITLNSSAIPLKSSKNVRTASVITQVQLLSTFCTLD</sequence>
<dbReference type="AlphaFoldDB" id="A0A4Y2HN06"/>
<protein>
    <submittedName>
        <fullName evidence="1">Uncharacterized protein</fullName>
    </submittedName>
</protein>
<reference evidence="1 2" key="1">
    <citation type="journal article" date="2019" name="Sci. Rep.">
        <title>Orb-weaving spider Araneus ventricosus genome elucidates the spidroin gene catalogue.</title>
        <authorList>
            <person name="Kono N."/>
            <person name="Nakamura H."/>
            <person name="Ohtoshi R."/>
            <person name="Moran D.A.P."/>
            <person name="Shinohara A."/>
            <person name="Yoshida Y."/>
            <person name="Fujiwara M."/>
            <person name="Mori M."/>
            <person name="Tomita M."/>
            <person name="Arakawa K."/>
        </authorList>
    </citation>
    <scope>NUCLEOTIDE SEQUENCE [LARGE SCALE GENOMIC DNA]</scope>
</reference>
<name>A0A4Y2HN06_ARAVE</name>
<keyword evidence="2" id="KW-1185">Reference proteome</keyword>